<dbReference type="EMBL" id="CP003844">
    <property type="protein sequence ID" value="AFT72787.1"/>
    <property type="molecule type" value="Genomic_DNA"/>
</dbReference>
<evidence type="ECO:0000313" key="1">
    <source>
        <dbReference type="EMBL" id="AFT72787.1"/>
    </source>
</evidence>
<protein>
    <recommendedName>
        <fullName evidence="3">Transcriptional regulator</fullName>
    </recommendedName>
</protein>
<proteinExistence type="predicted"/>
<name>A0AB32ZTJ3_ALTME</name>
<organism evidence="1 2">
    <name type="scientific">Alteromonas macleodii (strain English Channel 673)</name>
    <dbReference type="NCBI Taxonomy" id="1004788"/>
    <lineage>
        <taxon>Bacteria</taxon>
        <taxon>Pseudomonadati</taxon>
        <taxon>Pseudomonadota</taxon>
        <taxon>Gammaproteobacteria</taxon>
        <taxon>Alteromonadales</taxon>
        <taxon>Alteromonadaceae</taxon>
        <taxon>Alteromonas/Salinimonas group</taxon>
        <taxon>Alteromonas</taxon>
    </lineage>
</organism>
<evidence type="ECO:0008006" key="3">
    <source>
        <dbReference type="Google" id="ProtNLM"/>
    </source>
</evidence>
<dbReference type="Proteomes" id="UP000006296">
    <property type="component" value="Chromosome"/>
</dbReference>
<dbReference type="RefSeq" id="WP_014975289.1">
    <property type="nucleotide sequence ID" value="NC_018678.1"/>
</dbReference>
<reference evidence="2" key="1">
    <citation type="journal article" date="2012" name="Sci. Rep.">
        <title>Genomes of surface isolates of Alteromonas macleodii: the life of a widespread marine opportunistic copiotroph.</title>
        <authorList>
            <person name="Lopez-Perez M."/>
            <person name="Gonzaga A."/>
            <person name="Martin-Cuadrado A.B."/>
            <person name="Onyshchenko O."/>
            <person name="Ghavidel A."/>
            <person name="Ghai R."/>
            <person name="Rodriguez-Valera F."/>
        </authorList>
    </citation>
    <scope>NUCLEOTIDE SEQUENCE [LARGE SCALE GENOMIC DNA]</scope>
    <source>
        <strain evidence="2">English Channel 673</strain>
    </source>
</reference>
<dbReference type="KEGG" id="amg:AMEC673_00405"/>
<evidence type="ECO:0000313" key="2">
    <source>
        <dbReference type="Proteomes" id="UP000006296"/>
    </source>
</evidence>
<gene>
    <name evidence="1" type="ordered locus">AMEC673_00405</name>
</gene>
<accession>A0AB32ZTJ3</accession>
<dbReference type="AlphaFoldDB" id="A0AB32ZTJ3"/>
<sequence>MKKLTLSQSALLTYFANGGVVEMCTTVCSQLGATNFSAERPEQFSKTVLYSLVKAGLLKTVDEKLVYGLRWSRLMITERGLKLHEAMEAQRASV</sequence>